<proteinExistence type="predicted"/>
<dbReference type="GO" id="GO:0019354">
    <property type="term" value="P:siroheme biosynthetic process"/>
    <property type="evidence" value="ECO:0007669"/>
    <property type="project" value="UniProtKB-UniPathway"/>
</dbReference>
<comment type="pathway">
    <text evidence="1">Porphyrin-containing compound metabolism; siroheme biosynthesis; sirohydrochlorin from precorrin-2: step 1/1.</text>
</comment>
<keyword evidence="5" id="KW-0627">Porphyrin biosynthesis</keyword>
<dbReference type="UniPathway" id="UPA00262">
    <property type="reaction ID" value="UER00222"/>
</dbReference>
<dbReference type="EC" id="1.3.1.76" evidence="2"/>
<sequence length="212" mass="23361">MRYYPVFLDIAGKPVVVIGGGEVALQKVKGLVDAGAQVTVVSPELHPDLKTLVEQGRVKHFEREYTPGDLEGCSLAFVGTDDRSINAVVSKEGRERGVWVNAVDDIPNCDFIMPGIAQRGDLIVAVSTSAGSPAMARKMREELEAFLTEEHALMLELATEVRRELQDRDVKVDPDTWNAALDADLKRLLGEGRRDEAKQRLLRSLLEPAAER</sequence>
<protein>
    <recommendedName>
        <fullName evidence="2">precorrin-2 dehydrogenase</fullName>
        <ecNumber evidence="2">1.3.1.76</ecNumber>
    </recommendedName>
</protein>
<evidence type="ECO:0000256" key="1">
    <source>
        <dbReference type="ARBA" id="ARBA00005010"/>
    </source>
</evidence>
<dbReference type="InterPro" id="IPR006367">
    <property type="entry name" value="Sirohaem_synthase_N"/>
</dbReference>
<dbReference type="GO" id="GO:0043115">
    <property type="term" value="F:precorrin-2 dehydrogenase activity"/>
    <property type="evidence" value="ECO:0007669"/>
    <property type="project" value="UniProtKB-EC"/>
</dbReference>
<gene>
    <name evidence="7" type="ORF">LCGC14_2408690</name>
</gene>
<evidence type="ECO:0000313" key="7">
    <source>
        <dbReference type="EMBL" id="KKL25101.1"/>
    </source>
</evidence>
<name>A0A0F9E5B3_9ZZZZ</name>
<dbReference type="Gene3D" id="3.40.50.720">
    <property type="entry name" value="NAD(P)-binding Rossmann-like Domain"/>
    <property type="match status" value="1"/>
</dbReference>
<dbReference type="EMBL" id="LAZR01036340">
    <property type="protein sequence ID" value="KKL25101.1"/>
    <property type="molecule type" value="Genomic_DNA"/>
</dbReference>
<accession>A0A0F9E5B3</accession>
<keyword evidence="4" id="KW-0520">NAD</keyword>
<dbReference type="SUPFAM" id="SSF75615">
    <property type="entry name" value="Siroheme synthase middle domains-like"/>
    <property type="match status" value="1"/>
</dbReference>
<keyword evidence="3" id="KW-0560">Oxidoreductase</keyword>
<evidence type="ECO:0000256" key="5">
    <source>
        <dbReference type="ARBA" id="ARBA00023244"/>
    </source>
</evidence>
<dbReference type="InterPro" id="IPR028161">
    <property type="entry name" value="Met8-like"/>
</dbReference>
<dbReference type="Pfam" id="PF13241">
    <property type="entry name" value="NAD_binding_7"/>
    <property type="match status" value="1"/>
</dbReference>
<dbReference type="InterPro" id="IPR036291">
    <property type="entry name" value="NAD(P)-bd_dom_sf"/>
</dbReference>
<evidence type="ECO:0000256" key="4">
    <source>
        <dbReference type="ARBA" id="ARBA00023027"/>
    </source>
</evidence>
<organism evidence="7">
    <name type="scientific">marine sediment metagenome</name>
    <dbReference type="NCBI Taxonomy" id="412755"/>
    <lineage>
        <taxon>unclassified sequences</taxon>
        <taxon>metagenomes</taxon>
        <taxon>ecological metagenomes</taxon>
    </lineage>
</organism>
<comment type="caution">
    <text evidence="7">The sequence shown here is derived from an EMBL/GenBank/DDBJ whole genome shotgun (WGS) entry which is preliminary data.</text>
</comment>
<dbReference type="Gene3D" id="3.30.160.110">
    <property type="entry name" value="Siroheme synthase, domain 2"/>
    <property type="match status" value="1"/>
</dbReference>
<dbReference type="NCBIfam" id="TIGR01470">
    <property type="entry name" value="cysG_Nterm"/>
    <property type="match status" value="1"/>
</dbReference>
<dbReference type="GO" id="GO:0004325">
    <property type="term" value="F:ferrochelatase activity"/>
    <property type="evidence" value="ECO:0007669"/>
    <property type="project" value="InterPro"/>
</dbReference>
<reference evidence="7" key="1">
    <citation type="journal article" date="2015" name="Nature">
        <title>Complex archaea that bridge the gap between prokaryotes and eukaryotes.</title>
        <authorList>
            <person name="Spang A."/>
            <person name="Saw J.H."/>
            <person name="Jorgensen S.L."/>
            <person name="Zaremba-Niedzwiedzka K."/>
            <person name="Martijn J."/>
            <person name="Lind A.E."/>
            <person name="van Eijk R."/>
            <person name="Schleper C."/>
            <person name="Guy L."/>
            <person name="Ettema T.J."/>
        </authorList>
    </citation>
    <scope>NUCLEOTIDE SEQUENCE</scope>
</reference>
<evidence type="ECO:0000256" key="2">
    <source>
        <dbReference type="ARBA" id="ARBA00012400"/>
    </source>
</evidence>
<comment type="catalytic activity">
    <reaction evidence="6">
        <text>precorrin-2 + NAD(+) = sirohydrochlorin + NADH + 2 H(+)</text>
        <dbReference type="Rhea" id="RHEA:15613"/>
        <dbReference type="ChEBI" id="CHEBI:15378"/>
        <dbReference type="ChEBI" id="CHEBI:57540"/>
        <dbReference type="ChEBI" id="CHEBI:57945"/>
        <dbReference type="ChEBI" id="CHEBI:58351"/>
        <dbReference type="ChEBI" id="CHEBI:58827"/>
        <dbReference type="EC" id="1.3.1.76"/>
    </reaction>
</comment>
<dbReference type="AlphaFoldDB" id="A0A0F9E5B3"/>
<evidence type="ECO:0000256" key="6">
    <source>
        <dbReference type="ARBA" id="ARBA00047561"/>
    </source>
</evidence>
<dbReference type="SUPFAM" id="SSF51735">
    <property type="entry name" value="NAD(P)-binding Rossmann-fold domains"/>
    <property type="match status" value="1"/>
</dbReference>
<dbReference type="PANTHER" id="PTHR35330:SF1">
    <property type="entry name" value="SIROHEME BIOSYNTHESIS PROTEIN MET8"/>
    <property type="match status" value="1"/>
</dbReference>
<dbReference type="PANTHER" id="PTHR35330">
    <property type="entry name" value="SIROHEME BIOSYNTHESIS PROTEIN MET8"/>
    <property type="match status" value="1"/>
</dbReference>
<evidence type="ECO:0000256" key="3">
    <source>
        <dbReference type="ARBA" id="ARBA00023002"/>
    </source>
</evidence>